<dbReference type="HAMAP" id="MF_00014">
    <property type="entry name" value="Ribosome_mat_RimM"/>
    <property type="match status" value="1"/>
</dbReference>
<dbReference type="InterPro" id="IPR011033">
    <property type="entry name" value="PRC_barrel-like_sf"/>
</dbReference>
<dbReference type="InterPro" id="IPR036976">
    <property type="entry name" value="RimM_N_sf"/>
</dbReference>
<feature type="domain" description="RimM N-terminal" evidence="6">
    <location>
        <begin position="4"/>
        <end position="86"/>
    </location>
</feature>
<dbReference type="RefSeq" id="WP_039348739.1">
    <property type="nucleotide sequence ID" value="NZ_PGEZ01000001.1"/>
</dbReference>
<evidence type="ECO:0000313" key="9">
    <source>
        <dbReference type="Proteomes" id="UP000230842"/>
    </source>
</evidence>
<keyword evidence="9" id="KW-1185">Reference proteome</keyword>
<comment type="domain">
    <text evidence="5">The PRC barrel domain binds ribosomal protein uS19.</text>
</comment>
<evidence type="ECO:0000259" key="7">
    <source>
        <dbReference type="Pfam" id="PF24986"/>
    </source>
</evidence>
<accession>A0A0B2BL27</accession>
<evidence type="ECO:0000256" key="2">
    <source>
        <dbReference type="ARBA" id="ARBA00022517"/>
    </source>
</evidence>
<dbReference type="Proteomes" id="UP000230842">
    <property type="component" value="Unassembled WGS sequence"/>
</dbReference>
<keyword evidence="4 5" id="KW-0143">Chaperone</keyword>
<dbReference type="Gene3D" id="2.40.30.60">
    <property type="entry name" value="RimM"/>
    <property type="match status" value="1"/>
</dbReference>
<comment type="subcellular location">
    <subcellularLocation>
        <location evidence="5">Cytoplasm</location>
    </subcellularLocation>
</comment>
<dbReference type="InterPro" id="IPR002676">
    <property type="entry name" value="RimM_N"/>
</dbReference>
<dbReference type="NCBIfam" id="TIGR02273">
    <property type="entry name" value="16S_RimM"/>
    <property type="match status" value="1"/>
</dbReference>
<dbReference type="GO" id="GO:0005737">
    <property type="term" value="C:cytoplasm"/>
    <property type="evidence" value="ECO:0007669"/>
    <property type="project" value="UniProtKB-SubCell"/>
</dbReference>
<feature type="domain" description="Ribosome maturation factor RimM PRC barrel" evidence="7">
    <location>
        <begin position="101"/>
        <end position="160"/>
    </location>
</feature>
<dbReference type="GO" id="GO:0042274">
    <property type="term" value="P:ribosomal small subunit biogenesis"/>
    <property type="evidence" value="ECO:0007669"/>
    <property type="project" value="UniProtKB-UniRule"/>
</dbReference>
<comment type="caution">
    <text evidence="8">The sequence shown here is derived from an EMBL/GenBank/DDBJ whole genome shotgun (WGS) entry which is preliminary data.</text>
</comment>
<evidence type="ECO:0000256" key="1">
    <source>
        <dbReference type="ARBA" id="ARBA00022490"/>
    </source>
</evidence>
<gene>
    <name evidence="5" type="primary">rimM</name>
    <name evidence="8" type="ORF">CLV56_0530</name>
</gene>
<keyword evidence="1 5" id="KW-0963">Cytoplasm</keyword>
<comment type="similarity">
    <text evidence="5">Belongs to the RimM family.</text>
</comment>
<sequence length="179" mass="18979">MEVVVGRIGRAHGIRGEVSIDLTTDEPERRFAPGSSVVLRPREGAPRELVVGASRAHAGRLLVTFEGITDRTAAELLRGGRVVAEVDASERPDDPEEFYDHQLVGLTVVSGGRERGTVRQVLHLPAQDMLAVTTSEETEVLVPFVAALVEVDLDAGTAEVAEVPGLLDPDAAQSAGPES</sequence>
<evidence type="ECO:0000259" key="6">
    <source>
        <dbReference type="Pfam" id="PF01782"/>
    </source>
</evidence>
<dbReference type="AlphaFoldDB" id="A0A0B2BL27"/>
<evidence type="ECO:0000256" key="3">
    <source>
        <dbReference type="ARBA" id="ARBA00022552"/>
    </source>
</evidence>
<dbReference type="EMBL" id="PGEZ01000001">
    <property type="protein sequence ID" value="PJJ56324.1"/>
    <property type="molecule type" value="Genomic_DNA"/>
</dbReference>
<dbReference type="Gene3D" id="2.30.30.240">
    <property type="entry name" value="PRC-barrel domain"/>
    <property type="match status" value="1"/>
</dbReference>
<keyword evidence="3 5" id="KW-0698">rRNA processing</keyword>
<dbReference type="InterPro" id="IPR011961">
    <property type="entry name" value="RimM"/>
</dbReference>
<comment type="subunit">
    <text evidence="5">Binds ribosomal protein uS19.</text>
</comment>
<keyword evidence="2 5" id="KW-0690">Ribosome biogenesis</keyword>
<dbReference type="Pfam" id="PF01782">
    <property type="entry name" value="RimM"/>
    <property type="match status" value="1"/>
</dbReference>
<dbReference type="Pfam" id="PF24986">
    <property type="entry name" value="PRC_RimM"/>
    <property type="match status" value="1"/>
</dbReference>
<dbReference type="GO" id="GO:0005840">
    <property type="term" value="C:ribosome"/>
    <property type="evidence" value="ECO:0007669"/>
    <property type="project" value="InterPro"/>
</dbReference>
<dbReference type="SUPFAM" id="SSF50346">
    <property type="entry name" value="PRC-barrel domain"/>
    <property type="match status" value="1"/>
</dbReference>
<dbReference type="InterPro" id="IPR056792">
    <property type="entry name" value="PRC_RimM"/>
</dbReference>
<dbReference type="PANTHER" id="PTHR33692">
    <property type="entry name" value="RIBOSOME MATURATION FACTOR RIMM"/>
    <property type="match status" value="1"/>
</dbReference>
<dbReference type="GO" id="GO:0043022">
    <property type="term" value="F:ribosome binding"/>
    <property type="evidence" value="ECO:0007669"/>
    <property type="project" value="InterPro"/>
</dbReference>
<protein>
    <recommendedName>
        <fullName evidence="5">Ribosome maturation factor RimM</fullName>
    </recommendedName>
</protein>
<evidence type="ECO:0000256" key="4">
    <source>
        <dbReference type="ARBA" id="ARBA00023186"/>
    </source>
</evidence>
<dbReference type="InterPro" id="IPR009000">
    <property type="entry name" value="Transl_B-barrel_sf"/>
</dbReference>
<proteinExistence type="inferred from homology"/>
<name>A0A0B2BL27_9ACTN</name>
<evidence type="ECO:0000313" key="8">
    <source>
        <dbReference type="EMBL" id="PJJ56324.1"/>
    </source>
</evidence>
<comment type="function">
    <text evidence="5">An accessory protein needed during the final step in the assembly of 30S ribosomal subunit, possibly for assembly of the head region. Essential for efficient processing of 16S rRNA. May be needed both before and after RbfA during the maturation of 16S rRNA. It has affinity for free ribosomal 30S subunits but not for 70S ribosomes.</text>
</comment>
<organism evidence="8 9">
    <name type="scientific">Mumia flava</name>
    <dbReference type="NCBI Taxonomy" id="1348852"/>
    <lineage>
        <taxon>Bacteria</taxon>
        <taxon>Bacillati</taxon>
        <taxon>Actinomycetota</taxon>
        <taxon>Actinomycetes</taxon>
        <taxon>Propionibacteriales</taxon>
        <taxon>Nocardioidaceae</taxon>
        <taxon>Mumia</taxon>
    </lineage>
</organism>
<dbReference type="GO" id="GO:0006364">
    <property type="term" value="P:rRNA processing"/>
    <property type="evidence" value="ECO:0007669"/>
    <property type="project" value="UniProtKB-UniRule"/>
</dbReference>
<dbReference type="OrthoDB" id="5381335at2"/>
<reference evidence="8 9" key="1">
    <citation type="submission" date="2017-11" db="EMBL/GenBank/DDBJ databases">
        <title>Genomic Encyclopedia of Archaeal and Bacterial Type Strains, Phase II (KMG-II): From Individual Species to Whole Genera.</title>
        <authorList>
            <person name="Goeker M."/>
        </authorList>
    </citation>
    <scope>NUCLEOTIDE SEQUENCE [LARGE SCALE GENOMIC DNA]</scope>
    <source>
        <strain evidence="8 9">DSM 27763</strain>
    </source>
</reference>
<dbReference type="PANTHER" id="PTHR33692:SF1">
    <property type="entry name" value="RIBOSOME MATURATION FACTOR RIMM"/>
    <property type="match status" value="1"/>
</dbReference>
<dbReference type="SUPFAM" id="SSF50447">
    <property type="entry name" value="Translation proteins"/>
    <property type="match status" value="1"/>
</dbReference>
<evidence type="ECO:0000256" key="5">
    <source>
        <dbReference type="HAMAP-Rule" id="MF_00014"/>
    </source>
</evidence>